<evidence type="ECO:0000313" key="1">
    <source>
        <dbReference type="EMBL" id="CDW37620.1"/>
    </source>
</evidence>
<dbReference type="AlphaFoldDB" id="A0A0K2UHR4"/>
<accession>A0A0K2UHR4</accession>
<protein>
    <submittedName>
        <fullName evidence="1">Uncharacterized protein</fullName>
    </submittedName>
</protein>
<reference evidence="1" key="1">
    <citation type="submission" date="2014-05" db="EMBL/GenBank/DDBJ databases">
        <authorList>
            <person name="Chronopoulou M."/>
        </authorList>
    </citation>
    <scope>NUCLEOTIDE SEQUENCE</scope>
    <source>
        <tissue evidence="1">Whole organism</tissue>
    </source>
</reference>
<organism evidence="1">
    <name type="scientific">Lepeophtheirus salmonis</name>
    <name type="common">Salmon louse</name>
    <name type="synonym">Caligus salmonis</name>
    <dbReference type="NCBI Taxonomy" id="72036"/>
    <lineage>
        <taxon>Eukaryota</taxon>
        <taxon>Metazoa</taxon>
        <taxon>Ecdysozoa</taxon>
        <taxon>Arthropoda</taxon>
        <taxon>Crustacea</taxon>
        <taxon>Multicrustacea</taxon>
        <taxon>Hexanauplia</taxon>
        <taxon>Copepoda</taxon>
        <taxon>Siphonostomatoida</taxon>
        <taxon>Caligidae</taxon>
        <taxon>Lepeophtheirus</taxon>
    </lineage>
</organism>
<dbReference type="EMBL" id="HACA01020259">
    <property type="protein sequence ID" value="CDW37620.1"/>
    <property type="molecule type" value="Transcribed_RNA"/>
</dbReference>
<proteinExistence type="predicted"/>
<sequence length="102" mass="11889">MAPHESLVGFSSQIAHILLVNKAIAPKMCLIAEDDFMLNIRIIFEFSFSPFYQFLTFEVVKRLQLLCQLDLIGVYAKMFSQNSPLRCHRDAQRLRTARKRQI</sequence>
<name>A0A0K2UHR4_LEPSM</name>